<keyword evidence="2" id="KW-1185">Reference proteome</keyword>
<dbReference type="KEGG" id="sna:Snas_2002"/>
<dbReference type="InterPro" id="IPR011257">
    <property type="entry name" value="DNA_glycosylase"/>
</dbReference>
<dbReference type="Gene3D" id="1.10.340.30">
    <property type="entry name" value="Hypothetical protein, domain 2"/>
    <property type="match status" value="1"/>
</dbReference>
<dbReference type="HOGENOM" id="CLU_1037271_0_0_11"/>
<dbReference type="GO" id="GO:0006281">
    <property type="term" value="P:DNA repair"/>
    <property type="evidence" value="ECO:0007669"/>
    <property type="project" value="InterPro"/>
</dbReference>
<sequence length="277" mass="30410">MTAQCHEIVRHADLVMTEHPAWRATSDGYVRIFDLIDSGRIMVIVSDGHAKAQRQLPGEANLVCDLYTLQADTCQDASELARALTSQGTVGRFRTTNLWEALGTAVCFRQDVPVPTHAYHFLCLMYGEQVPLPRGGYYLMFPTPDIIVELSPSHLASCGIGAVADVLIAAADVYARCSESWNASSPGVLVSALQTITGVDSEVAATAIADWSGDFAFYTYANTRMRTLAATAAPKTTWPRTQTEFSRRWRHLANGELSTLTALMLAWGWRQHRSAGR</sequence>
<dbReference type="Proteomes" id="UP000000844">
    <property type="component" value="Chromosome"/>
</dbReference>
<dbReference type="GO" id="GO:0003824">
    <property type="term" value="F:catalytic activity"/>
    <property type="evidence" value="ECO:0007669"/>
    <property type="project" value="InterPro"/>
</dbReference>
<organism evidence="1 2">
    <name type="scientific">Stackebrandtia nassauensis (strain DSM 44728 / CIP 108903 / NRRL B-16338 / NBRC 102104 / LLR-40K-21)</name>
    <dbReference type="NCBI Taxonomy" id="446470"/>
    <lineage>
        <taxon>Bacteria</taxon>
        <taxon>Bacillati</taxon>
        <taxon>Actinomycetota</taxon>
        <taxon>Actinomycetes</taxon>
        <taxon>Glycomycetales</taxon>
        <taxon>Glycomycetaceae</taxon>
        <taxon>Stackebrandtia</taxon>
    </lineage>
</organism>
<evidence type="ECO:0000313" key="1">
    <source>
        <dbReference type="EMBL" id="ADD41698.1"/>
    </source>
</evidence>
<dbReference type="eggNOG" id="COG0122">
    <property type="taxonomic scope" value="Bacteria"/>
</dbReference>
<name>D3Q0G2_STANL</name>
<dbReference type="OrthoDB" id="3623023at2"/>
<reference evidence="1 2" key="1">
    <citation type="journal article" date="2009" name="Stand. Genomic Sci.">
        <title>Complete genome sequence of Stackebrandtia nassauensis type strain (LLR-40K-21).</title>
        <authorList>
            <person name="Munk C."/>
            <person name="Lapidus A."/>
            <person name="Copeland A."/>
            <person name="Jando M."/>
            <person name="Mayilraj S."/>
            <person name="Glavina Del Rio T."/>
            <person name="Nolan M."/>
            <person name="Chen F."/>
            <person name="Lucas S."/>
            <person name="Tice H."/>
            <person name="Cheng J.F."/>
            <person name="Han C."/>
            <person name="Detter J.C."/>
            <person name="Bruce D."/>
            <person name="Goodwin L."/>
            <person name="Chain P."/>
            <person name="Pitluck S."/>
            <person name="Goker M."/>
            <person name="Ovchinikova G."/>
            <person name="Pati A."/>
            <person name="Ivanova N."/>
            <person name="Mavromatis K."/>
            <person name="Chen A."/>
            <person name="Palaniappan K."/>
            <person name="Land M."/>
            <person name="Hauser L."/>
            <person name="Chang Y.J."/>
            <person name="Jeffries C.D."/>
            <person name="Bristow J."/>
            <person name="Eisen J.A."/>
            <person name="Markowitz V."/>
            <person name="Hugenholtz P."/>
            <person name="Kyrpides N.C."/>
            <person name="Klenk H.P."/>
        </authorList>
    </citation>
    <scope>NUCLEOTIDE SEQUENCE [LARGE SCALE GENOMIC DNA]</scope>
    <source>
        <strain evidence="2">DSM 44728 / CIP 108903 / NRRL B-16338 / NBRC 102104 / LLR-40K-21</strain>
    </source>
</reference>
<evidence type="ECO:0000313" key="2">
    <source>
        <dbReference type="Proteomes" id="UP000000844"/>
    </source>
</evidence>
<proteinExistence type="predicted"/>
<dbReference type="STRING" id="446470.Snas_2002"/>
<dbReference type="EMBL" id="CP001778">
    <property type="protein sequence ID" value="ADD41698.1"/>
    <property type="molecule type" value="Genomic_DNA"/>
</dbReference>
<dbReference type="AlphaFoldDB" id="D3Q0G2"/>
<gene>
    <name evidence="1" type="ordered locus">Snas_2002</name>
</gene>
<dbReference type="SUPFAM" id="SSF48150">
    <property type="entry name" value="DNA-glycosylase"/>
    <property type="match status" value="1"/>
</dbReference>
<protein>
    <submittedName>
        <fullName evidence="1">Uncharacterized protein</fullName>
    </submittedName>
</protein>
<accession>D3Q0G2</accession>
<dbReference type="RefSeq" id="WP_013017269.1">
    <property type="nucleotide sequence ID" value="NC_013947.1"/>
</dbReference>